<dbReference type="GO" id="GO:0005985">
    <property type="term" value="P:sucrose metabolic process"/>
    <property type="evidence" value="ECO:0007669"/>
    <property type="project" value="UniProtKB-UniPathway"/>
</dbReference>
<evidence type="ECO:0000313" key="14">
    <source>
        <dbReference type="Proteomes" id="UP000053797"/>
    </source>
</evidence>
<dbReference type="InterPro" id="IPR013148">
    <property type="entry name" value="Glyco_hydro_32_N"/>
</dbReference>
<dbReference type="Pfam" id="PF08244">
    <property type="entry name" value="Glyco_hydro_32C"/>
    <property type="match status" value="1"/>
</dbReference>
<dbReference type="Proteomes" id="UP000053797">
    <property type="component" value="Unassembled WGS sequence"/>
</dbReference>
<evidence type="ECO:0000313" key="12">
    <source>
        <dbReference type="EMBL" id="KSU49049.1"/>
    </source>
</evidence>
<evidence type="ECO:0000256" key="9">
    <source>
        <dbReference type="RuleBase" id="RU365015"/>
    </source>
</evidence>
<dbReference type="InterPro" id="IPR018053">
    <property type="entry name" value="Glyco_hydro_32_AS"/>
</dbReference>
<dbReference type="RefSeq" id="WP_035398465.1">
    <property type="nucleotide sequence ID" value="NZ_FMYN01000002.1"/>
</dbReference>
<dbReference type="Proteomes" id="UP000072605">
    <property type="component" value="Unassembled WGS sequence"/>
</dbReference>
<dbReference type="AlphaFoldDB" id="A0A0V8GFH5"/>
<keyword evidence="5 8" id="KW-0378">Hydrolase</keyword>
<keyword evidence="6 8" id="KW-0326">Glycosidase</keyword>
<dbReference type="InterPro" id="IPR023296">
    <property type="entry name" value="Glyco_hydro_beta-prop_sf"/>
</dbReference>
<comment type="similarity">
    <text evidence="2 8">Belongs to the glycosyl hydrolase 32 family.</text>
</comment>
<dbReference type="Gene3D" id="2.60.120.560">
    <property type="entry name" value="Exo-inulinase, domain 1"/>
    <property type="match status" value="1"/>
</dbReference>
<dbReference type="PANTHER" id="PTHR43101:SF1">
    <property type="entry name" value="BETA-FRUCTOSIDASE"/>
    <property type="match status" value="1"/>
</dbReference>
<evidence type="ECO:0000313" key="15">
    <source>
        <dbReference type="Proteomes" id="UP000072605"/>
    </source>
</evidence>
<dbReference type="SUPFAM" id="SSF49899">
    <property type="entry name" value="Concanavalin A-like lectins/glucanases"/>
    <property type="match status" value="1"/>
</dbReference>
<sequence length="488" mass="55936">MNQWTREARYRPLSDVDPSVYQAMKEEVRTSPWRFSYHIQPPTGLLNDPNGFVYHDGLYHLFYQWFPLGPVHGLKYWYHMTSKDLVHWFDEGAALIPNDDPDSHGAYSGSGFIKDDQVHIMYTGNKRDADWNRHTSQIVGHLRSDGRIEKHLPPAIPNVPEGYTEHFRDPKVFQDASGIWYCIIGAQRSDLTGCTVIYQSQDAEHWTFLGELQTNYSTFGYMWECPDYFELDGKGILLFSPQGIEPDGPNYQNIFQSGYFIGEPLALPDLTFTHESFQELDFGFDFYAPQTTEAADGRRILVGWMGLPDISYPSDIYNWAHALTLPRELTIEQGRLRQRPVRELTQLRKETLFDETILFEQDVTIAEAEIFELVMTDLKLSSDSFRFSIRQDATEETVFHYDAVSRQFTIDRSRSGAEVPAESFGTSRSTILAKDLHTLRLFVDRSSFELFLNDGEAVASGRIFPKTSSRGIVFSGEAGAHLSLYDLS</sequence>
<dbReference type="EC" id="3.2.1.26" evidence="3 8"/>
<comment type="catalytic activity">
    <reaction evidence="8">
        <text>Hydrolysis of terminal non-reducing beta-D-fructofuranoside residues in beta-D-fructofuranosides.</text>
        <dbReference type="EC" id="3.2.1.26"/>
    </reaction>
</comment>
<evidence type="ECO:0000256" key="8">
    <source>
        <dbReference type="RuleBase" id="RU362110"/>
    </source>
</evidence>
<dbReference type="SMART" id="SM00640">
    <property type="entry name" value="Glyco_32"/>
    <property type="match status" value="1"/>
</dbReference>
<dbReference type="NCBIfam" id="TIGR01322">
    <property type="entry name" value="scrB_fam"/>
    <property type="match status" value="1"/>
</dbReference>
<reference evidence="13 15" key="2">
    <citation type="journal article" date="2016" name="Front. Microbiol.">
        <title>Genomic Resource of Rice Seed Associated Bacteria.</title>
        <authorList>
            <person name="Midha S."/>
            <person name="Bansal K."/>
            <person name="Sharma S."/>
            <person name="Kumar N."/>
            <person name="Patil P.P."/>
            <person name="Chaudhry V."/>
            <person name="Patil P.B."/>
        </authorList>
    </citation>
    <scope>NUCLEOTIDE SEQUENCE [LARGE SCALE GENOMIC DNA]</scope>
    <source>
        <strain evidence="13 15">RSA11</strain>
    </source>
</reference>
<name>A0A0V8GFH5_9BACL</name>
<dbReference type="InterPro" id="IPR013189">
    <property type="entry name" value="Glyco_hydro_32_C"/>
</dbReference>
<proteinExistence type="inferred from homology"/>
<dbReference type="PANTHER" id="PTHR43101">
    <property type="entry name" value="BETA-FRUCTOSIDASE"/>
    <property type="match status" value="1"/>
</dbReference>
<dbReference type="EMBL" id="LNQL01000002">
    <property type="protein sequence ID" value="KSU49049.1"/>
    <property type="molecule type" value="Genomic_DNA"/>
</dbReference>
<dbReference type="EMBL" id="LDQV01000035">
    <property type="protein sequence ID" value="KTR25582.1"/>
    <property type="molecule type" value="Genomic_DNA"/>
</dbReference>
<comment type="subcellular location">
    <subcellularLocation>
        <location evidence="9">Cytoplasm</location>
    </subcellularLocation>
</comment>
<keyword evidence="9" id="KW-0963">Cytoplasm</keyword>
<organism evidence="12 14">
    <name type="scientific">Exiguobacterium indicum</name>
    <dbReference type="NCBI Taxonomy" id="296995"/>
    <lineage>
        <taxon>Bacteria</taxon>
        <taxon>Bacillati</taxon>
        <taxon>Bacillota</taxon>
        <taxon>Bacilli</taxon>
        <taxon>Bacillales</taxon>
        <taxon>Bacillales Family XII. Incertae Sedis</taxon>
        <taxon>Exiguobacterium</taxon>
    </lineage>
</organism>
<dbReference type="PROSITE" id="PS00609">
    <property type="entry name" value="GLYCOSYL_HYDROL_F32"/>
    <property type="match status" value="1"/>
</dbReference>
<evidence type="ECO:0000256" key="4">
    <source>
        <dbReference type="ARBA" id="ARBA00019623"/>
    </source>
</evidence>
<accession>A0A0V8GFH5</accession>
<dbReference type="OrthoDB" id="9759709at2"/>
<dbReference type="InterPro" id="IPR051214">
    <property type="entry name" value="GH32_Enzymes"/>
</dbReference>
<comment type="caution">
    <text evidence="12">The sequence shown here is derived from an EMBL/GenBank/DDBJ whole genome shotgun (WGS) entry which is preliminary data.</text>
</comment>
<evidence type="ECO:0000256" key="5">
    <source>
        <dbReference type="ARBA" id="ARBA00022801"/>
    </source>
</evidence>
<reference evidence="12 14" key="1">
    <citation type="journal article" date="2015" name="Int. J. Syst. Evol. Microbiol.">
        <title>Exiguobacterium enclense sp. nov., isolated from sediment.</title>
        <authorList>
            <person name="Dastager S.G."/>
            <person name="Mawlankar R."/>
            <person name="Sonalkar V.V."/>
            <person name="Thorat M.N."/>
            <person name="Mual P."/>
            <person name="Verma A."/>
            <person name="Krishnamurthi S."/>
            <person name="Tang S.K."/>
            <person name="Li W.J."/>
        </authorList>
    </citation>
    <scope>NUCLEOTIDE SEQUENCE [LARGE SCALE GENOMIC DNA]</scope>
    <source>
        <strain evidence="12 14">NIO-1109</strain>
    </source>
</reference>
<protein>
    <recommendedName>
        <fullName evidence="4 8">Sucrose-6-phosphate hydrolase</fullName>
        <ecNumber evidence="3 8">3.2.1.26</ecNumber>
    </recommendedName>
    <alternativeName>
        <fullName evidence="7 9">Invertase</fullName>
    </alternativeName>
</protein>
<dbReference type="Gene3D" id="2.115.10.20">
    <property type="entry name" value="Glycosyl hydrolase domain, family 43"/>
    <property type="match status" value="1"/>
</dbReference>
<feature type="domain" description="Glycosyl hydrolase family 32 C-terminal" evidence="11">
    <location>
        <begin position="370"/>
        <end position="479"/>
    </location>
</feature>
<dbReference type="UniPathway" id="UPA00238"/>
<evidence type="ECO:0000313" key="13">
    <source>
        <dbReference type="EMBL" id="KTR25582.1"/>
    </source>
</evidence>
<gene>
    <name evidence="12" type="ORF">AS033_06640</name>
    <name evidence="13" type="ORF">RSA11_14830</name>
</gene>
<evidence type="ECO:0000256" key="1">
    <source>
        <dbReference type="ARBA" id="ARBA00004914"/>
    </source>
</evidence>
<evidence type="ECO:0000259" key="10">
    <source>
        <dbReference type="Pfam" id="PF00251"/>
    </source>
</evidence>
<dbReference type="SUPFAM" id="SSF75005">
    <property type="entry name" value="Arabinanase/levansucrase/invertase"/>
    <property type="match status" value="1"/>
</dbReference>
<comment type="pathway">
    <text evidence="1 9">Glycan biosynthesis; sucrose metabolism.</text>
</comment>
<evidence type="ECO:0000259" key="11">
    <source>
        <dbReference type="Pfam" id="PF08244"/>
    </source>
</evidence>
<dbReference type="InterPro" id="IPR013320">
    <property type="entry name" value="ConA-like_dom_sf"/>
</dbReference>
<dbReference type="CDD" id="cd18623">
    <property type="entry name" value="GH32_ScrB-like"/>
    <property type="match status" value="1"/>
</dbReference>
<evidence type="ECO:0000256" key="3">
    <source>
        <dbReference type="ARBA" id="ARBA00012758"/>
    </source>
</evidence>
<dbReference type="InterPro" id="IPR006232">
    <property type="entry name" value="Suc6P_hydrolase"/>
</dbReference>
<dbReference type="GO" id="GO:0004564">
    <property type="term" value="F:beta-fructofuranosidase activity"/>
    <property type="evidence" value="ECO:0007669"/>
    <property type="project" value="UniProtKB-EC"/>
</dbReference>
<keyword evidence="9" id="KW-0119">Carbohydrate metabolism</keyword>
<dbReference type="InterPro" id="IPR001362">
    <property type="entry name" value="Glyco_hydro_32"/>
</dbReference>
<dbReference type="Pfam" id="PF00251">
    <property type="entry name" value="Glyco_hydro_32N"/>
    <property type="match status" value="1"/>
</dbReference>
<feature type="domain" description="Glycosyl hydrolase family 32 N-terminal" evidence="10">
    <location>
        <begin position="38"/>
        <end position="340"/>
    </location>
</feature>
<dbReference type="GO" id="GO:0005737">
    <property type="term" value="C:cytoplasm"/>
    <property type="evidence" value="ECO:0007669"/>
    <property type="project" value="UniProtKB-SubCell"/>
</dbReference>
<comment type="function">
    <text evidence="9">Enables the bacterium to metabolize sucrose as a sole carbon source.</text>
</comment>
<evidence type="ECO:0000256" key="7">
    <source>
        <dbReference type="ARBA" id="ARBA00033367"/>
    </source>
</evidence>
<evidence type="ECO:0000256" key="6">
    <source>
        <dbReference type="ARBA" id="ARBA00023295"/>
    </source>
</evidence>
<evidence type="ECO:0000256" key="2">
    <source>
        <dbReference type="ARBA" id="ARBA00009902"/>
    </source>
</evidence>